<evidence type="ECO:0000313" key="3">
    <source>
        <dbReference type="Proteomes" id="UP000192343"/>
    </source>
</evidence>
<accession>A0A1Y1S0C9</accession>
<proteinExistence type="predicted"/>
<comment type="caution">
    <text evidence="2">The sequence shown here is derived from an EMBL/GenBank/DDBJ whole genome shotgun (WGS) entry which is preliminary data.</text>
</comment>
<dbReference type="Pfam" id="PF04246">
    <property type="entry name" value="RseC_MucC"/>
    <property type="match status" value="1"/>
</dbReference>
<dbReference type="Proteomes" id="UP000192343">
    <property type="component" value="Unassembled WGS sequence"/>
</dbReference>
<feature type="transmembrane region" description="Helical" evidence="1">
    <location>
        <begin position="66"/>
        <end position="91"/>
    </location>
</feature>
<keyword evidence="3" id="KW-1185">Reference proteome</keyword>
<organism evidence="2 3">
    <name type="scientific">Marispirochaeta aestuarii</name>
    <dbReference type="NCBI Taxonomy" id="1963862"/>
    <lineage>
        <taxon>Bacteria</taxon>
        <taxon>Pseudomonadati</taxon>
        <taxon>Spirochaetota</taxon>
        <taxon>Spirochaetia</taxon>
        <taxon>Spirochaetales</taxon>
        <taxon>Spirochaetaceae</taxon>
        <taxon>Marispirochaeta</taxon>
    </lineage>
</organism>
<dbReference type="AlphaFoldDB" id="A0A1Y1S0C9"/>
<keyword evidence="1" id="KW-0472">Membrane</keyword>
<evidence type="ECO:0000256" key="1">
    <source>
        <dbReference type="SAM" id="Phobius"/>
    </source>
</evidence>
<dbReference type="RefSeq" id="WP_083049755.1">
    <property type="nucleotide sequence ID" value="NZ_MWQY01000007.1"/>
</dbReference>
<sequence>MNERVKVKSIAGDRLICSCTTSACKSCSGNSFCNIKIREIEALKPGNVPVEVGDTVEIHLPPGKTIFAGFMVMILPLILFGVFFFLAGLALPESGEGLRVLAGVLGLVSGFGASWLYSKATNSRNLPEVVRVLGKTD</sequence>
<reference evidence="2 3" key="1">
    <citation type="submission" date="2017-03" db="EMBL/GenBank/DDBJ databases">
        <title>Draft Genome sequence of Marispirochaeta sp. strain JC444.</title>
        <authorList>
            <person name="Shivani Y."/>
            <person name="Subhash Y."/>
            <person name="Sasikala C."/>
            <person name="Ramana C."/>
        </authorList>
    </citation>
    <scope>NUCLEOTIDE SEQUENCE [LARGE SCALE GENOMIC DNA]</scope>
    <source>
        <strain evidence="2 3">JC444</strain>
    </source>
</reference>
<protein>
    <recommendedName>
        <fullName evidence="4">Fis family transcriptional regulator</fullName>
    </recommendedName>
</protein>
<keyword evidence="1" id="KW-0812">Transmembrane</keyword>
<gene>
    <name evidence="2" type="ORF">B4O97_07710</name>
</gene>
<feature type="transmembrane region" description="Helical" evidence="1">
    <location>
        <begin position="97"/>
        <end position="117"/>
    </location>
</feature>
<dbReference type="OrthoDB" id="369994at2"/>
<evidence type="ECO:0008006" key="4">
    <source>
        <dbReference type="Google" id="ProtNLM"/>
    </source>
</evidence>
<dbReference type="EMBL" id="MWQY01000007">
    <property type="protein sequence ID" value="ORC35945.1"/>
    <property type="molecule type" value="Genomic_DNA"/>
</dbReference>
<evidence type="ECO:0000313" key="2">
    <source>
        <dbReference type="EMBL" id="ORC35945.1"/>
    </source>
</evidence>
<dbReference type="STRING" id="1963862.B4O97_07710"/>
<keyword evidence="1" id="KW-1133">Transmembrane helix</keyword>
<name>A0A1Y1S0C9_9SPIO</name>